<dbReference type="STRING" id="1931241.BVH74_00740"/>
<feature type="transmembrane region" description="Helical" evidence="3">
    <location>
        <begin position="57"/>
        <end position="73"/>
    </location>
</feature>
<dbReference type="PANTHER" id="PTHR45138">
    <property type="entry name" value="REGULATORY COMPONENTS OF SENSORY TRANSDUCTION SYSTEM"/>
    <property type="match status" value="1"/>
</dbReference>
<dbReference type="SMART" id="SM00267">
    <property type="entry name" value="GGDEF"/>
    <property type="match status" value="1"/>
</dbReference>
<dbReference type="NCBIfam" id="TIGR00254">
    <property type="entry name" value="GGDEF"/>
    <property type="match status" value="1"/>
</dbReference>
<keyword evidence="6" id="KW-1185">Reference proteome</keyword>
<name>A0A1V0B0B9_9GAMM</name>
<dbReference type="AlphaFoldDB" id="A0A1V0B0B9"/>
<dbReference type="EMBL" id="CP020100">
    <property type="protein sequence ID" value="AQZ93382.1"/>
    <property type="molecule type" value="Genomic_DNA"/>
</dbReference>
<accession>A0A1V0B0B9</accession>
<sequence>MNPVHSSITAIEVRRLPIGLGVFLLLCSDQALALEPAAWIGTYRFLVTELFLPLLPSLGWTLLAIGLTSLFWWRRQRRLKRRLHSLQGLDELTGLPNHNALIGFFNHELKRAQRFGRPLSVILLDLDDFDKISREHGPMMGNRVLIELSELLRDGLRDVDKVFRWEAERFLVVCTEAGIEEADLVGERILLMIRNHDFPIGWPLRVSTGVASVTAYDNLDTLIERAGQSLAEARLGPVSSLG</sequence>
<reference evidence="5 6" key="1">
    <citation type="submission" date="2017-03" db="EMBL/GenBank/DDBJ databases">
        <title>Complete genome sequence of the novel DNRA strain Pseudomonas sp. S-6-2 isolated from Chinese polluted river sediment. Journal of Biotechnology.</title>
        <authorList>
            <person name="Li J."/>
            <person name="Xiang F."/>
            <person name="Wang L."/>
            <person name="Xi L."/>
            <person name="Liu J."/>
        </authorList>
    </citation>
    <scope>NUCLEOTIDE SEQUENCE [LARGE SCALE GENOMIC DNA]</scope>
    <source>
        <strain evidence="5 6">S-6-2</strain>
    </source>
</reference>
<evidence type="ECO:0000256" key="3">
    <source>
        <dbReference type="SAM" id="Phobius"/>
    </source>
</evidence>
<dbReference type="InterPro" id="IPR043128">
    <property type="entry name" value="Rev_trsase/Diguanyl_cyclase"/>
</dbReference>
<evidence type="ECO:0000313" key="5">
    <source>
        <dbReference type="EMBL" id="AQZ93382.1"/>
    </source>
</evidence>
<keyword evidence="3" id="KW-0472">Membrane</keyword>
<dbReference type="GO" id="GO:0005886">
    <property type="term" value="C:plasma membrane"/>
    <property type="evidence" value="ECO:0007669"/>
    <property type="project" value="TreeGrafter"/>
</dbReference>
<dbReference type="PANTHER" id="PTHR45138:SF9">
    <property type="entry name" value="DIGUANYLATE CYCLASE DGCM-RELATED"/>
    <property type="match status" value="1"/>
</dbReference>
<dbReference type="InterPro" id="IPR000160">
    <property type="entry name" value="GGDEF_dom"/>
</dbReference>
<evidence type="ECO:0000256" key="1">
    <source>
        <dbReference type="ARBA" id="ARBA00012528"/>
    </source>
</evidence>
<dbReference type="GO" id="GO:0052621">
    <property type="term" value="F:diguanylate cyclase activity"/>
    <property type="evidence" value="ECO:0007669"/>
    <property type="project" value="UniProtKB-EC"/>
</dbReference>
<dbReference type="SUPFAM" id="SSF55073">
    <property type="entry name" value="Nucleotide cyclase"/>
    <property type="match status" value="1"/>
</dbReference>
<evidence type="ECO:0000259" key="4">
    <source>
        <dbReference type="PROSITE" id="PS50887"/>
    </source>
</evidence>
<dbReference type="Pfam" id="PF00990">
    <property type="entry name" value="GGDEF"/>
    <property type="match status" value="1"/>
</dbReference>
<dbReference type="Proteomes" id="UP000243488">
    <property type="component" value="Chromosome"/>
</dbReference>
<dbReference type="RefSeq" id="WP_080048240.1">
    <property type="nucleotide sequence ID" value="NZ_JBHUED010000015.1"/>
</dbReference>
<dbReference type="GO" id="GO:0043709">
    <property type="term" value="P:cell adhesion involved in single-species biofilm formation"/>
    <property type="evidence" value="ECO:0007669"/>
    <property type="project" value="TreeGrafter"/>
</dbReference>
<protein>
    <recommendedName>
        <fullName evidence="1">diguanylate cyclase</fullName>
        <ecNumber evidence="1">2.7.7.65</ecNumber>
    </recommendedName>
</protein>
<dbReference type="Gene3D" id="3.30.70.270">
    <property type="match status" value="1"/>
</dbReference>
<dbReference type="KEGG" id="ppha:BVH74_00740"/>
<organism evidence="5 6">
    <name type="scientific">Halopseudomonas phragmitis</name>
    <dbReference type="NCBI Taxonomy" id="1931241"/>
    <lineage>
        <taxon>Bacteria</taxon>
        <taxon>Pseudomonadati</taxon>
        <taxon>Pseudomonadota</taxon>
        <taxon>Gammaproteobacteria</taxon>
        <taxon>Pseudomonadales</taxon>
        <taxon>Pseudomonadaceae</taxon>
        <taxon>Halopseudomonas</taxon>
    </lineage>
</organism>
<evidence type="ECO:0000256" key="2">
    <source>
        <dbReference type="ARBA" id="ARBA00034247"/>
    </source>
</evidence>
<keyword evidence="3" id="KW-0812">Transmembrane</keyword>
<gene>
    <name evidence="5" type="ORF">BVH74_00740</name>
</gene>
<comment type="catalytic activity">
    <reaction evidence="2">
        <text>2 GTP = 3',3'-c-di-GMP + 2 diphosphate</text>
        <dbReference type="Rhea" id="RHEA:24898"/>
        <dbReference type="ChEBI" id="CHEBI:33019"/>
        <dbReference type="ChEBI" id="CHEBI:37565"/>
        <dbReference type="ChEBI" id="CHEBI:58805"/>
        <dbReference type="EC" id="2.7.7.65"/>
    </reaction>
</comment>
<dbReference type="GO" id="GO:1902201">
    <property type="term" value="P:negative regulation of bacterial-type flagellum-dependent cell motility"/>
    <property type="evidence" value="ECO:0007669"/>
    <property type="project" value="TreeGrafter"/>
</dbReference>
<dbReference type="CDD" id="cd01949">
    <property type="entry name" value="GGDEF"/>
    <property type="match status" value="1"/>
</dbReference>
<feature type="domain" description="GGDEF" evidence="4">
    <location>
        <begin position="117"/>
        <end position="242"/>
    </location>
</feature>
<dbReference type="PROSITE" id="PS50887">
    <property type="entry name" value="GGDEF"/>
    <property type="match status" value="1"/>
</dbReference>
<evidence type="ECO:0000313" key="6">
    <source>
        <dbReference type="Proteomes" id="UP000243488"/>
    </source>
</evidence>
<dbReference type="InterPro" id="IPR050469">
    <property type="entry name" value="Diguanylate_Cyclase"/>
</dbReference>
<dbReference type="EC" id="2.7.7.65" evidence="1"/>
<dbReference type="InterPro" id="IPR029787">
    <property type="entry name" value="Nucleotide_cyclase"/>
</dbReference>
<proteinExistence type="predicted"/>
<keyword evidence="3" id="KW-1133">Transmembrane helix</keyword>